<feature type="transmembrane region" description="Helical" evidence="6">
    <location>
        <begin position="295"/>
        <end position="328"/>
    </location>
</feature>
<evidence type="ECO:0000313" key="7">
    <source>
        <dbReference type="EMBL" id="KAA2377305.1"/>
    </source>
</evidence>
<name>A0A1Y3QWI9_9BACT</name>
<comment type="subcellular location">
    <subcellularLocation>
        <location evidence="1">Membrane</location>
        <topology evidence="1">Multi-pass membrane protein</topology>
    </subcellularLocation>
</comment>
<protein>
    <submittedName>
        <fullName evidence="9">AI-2E family transporter</fullName>
    </submittedName>
</protein>
<dbReference type="Proteomes" id="UP001205035">
    <property type="component" value="Unassembled WGS sequence"/>
</dbReference>
<comment type="caution">
    <text evidence="9">The sequence shown here is derived from an EMBL/GenBank/DDBJ whole genome shotgun (WGS) entry which is preliminary data.</text>
</comment>
<feature type="transmembrane region" description="Helical" evidence="6">
    <location>
        <begin position="197"/>
        <end position="218"/>
    </location>
</feature>
<dbReference type="eggNOG" id="COG0628">
    <property type="taxonomic scope" value="Bacteria"/>
</dbReference>
<feature type="transmembrane region" description="Helical" evidence="6">
    <location>
        <begin position="138"/>
        <end position="162"/>
    </location>
</feature>
<organism evidence="9 10">
    <name type="scientific">Alistipes onderdonkii</name>
    <dbReference type="NCBI Taxonomy" id="328813"/>
    <lineage>
        <taxon>Bacteria</taxon>
        <taxon>Pseudomonadati</taxon>
        <taxon>Bacteroidota</taxon>
        <taxon>Bacteroidia</taxon>
        <taxon>Bacteroidales</taxon>
        <taxon>Rikenellaceae</taxon>
        <taxon>Alistipes</taxon>
    </lineage>
</organism>
<feature type="transmembrane region" description="Helical" evidence="6">
    <location>
        <begin position="12"/>
        <end position="45"/>
    </location>
</feature>
<evidence type="ECO:0000256" key="2">
    <source>
        <dbReference type="ARBA" id="ARBA00009773"/>
    </source>
</evidence>
<accession>A0A1Y3QWI9</accession>
<evidence type="ECO:0000313" key="9">
    <source>
        <dbReference type="EMBL" id="OUN02638.1"/>
    </source>
</evidence>
<evidence type="ECO:0000256" key="6">
    <source>
        <dbReference type="SAM" id="Phobius"/>
    </source>
</evidence>
<reference evidence="7 11" key="3">
    <citation type="journal article" date="2019" name="Nat. Med.">
        <title>A library of human gut bacterial isolates paired with longitudinal multiomics data enables mechanistic microbiome research.</title>
        <authorList>
            <person name="Poyet M."/>
            <person name="Groussin M."/>
            <person name="Gibbons S.M."/>
            <person name="Avila-Pacheco J."/>
            <person name="Jiang X."/>
            <person name="Kearney S.M."/>
            <person name="Perrotta A.R."/>
            <person name="Berdy B."/>
            <person name="Zhao S."/>
            <person name="Lieberman T.D."/>
            <person name="Swanson P.K."/>
            <person name="Smith M."/>
            <person name="Roesemann S."/>
            <person name="Alexander J.E."/>
            <person name="Rich S.A."/>
            <person name="Livny J."/>
            <person name="Vlamakis H."/>
            <person name="Clish C."/>
            <person name="Bullock K."/>
            <person name="Deik A."/>
            <person name="Scott J."/>
            <person name="Pierce K.A."/>
            <person name="Xavier R.J."/>
            <person name="Alm E.J."/>
        </authorList>
    </citation>
    <scope>NUCLEOTIDE SEQUENCE [LARGE SCALE GENOMIC DNA]</scope>
    <source>
        <strain evidence="7 11">BIOML-A266</strain>
    </source>
</reference>
<dbReference type="EMBL" id="NFHB01000007">
    <property type="protein sequence ID" value="OUN02638.1"/>
    <property type="molecule type" value="Genomic_DNA"/>
</dbReference>
<feature type="transmembrane region" description="Helical" evidence="6">
    <location>
        <begin position="66"/>
        <end position="87"/>
    </location>
</feature>
<proteinExistence type="inferred from homology"/>
<reference evidence="9" key="2">
    <citation type="journal article" date="2018" name="BMC Genomics">
        <title>Whole genome sequencing and function prediction of 133 gut anaerobes isolated from chicken caecum in pure cultures.</title>
        <authorList>
            <person name="Medvecky M."/>
            <person name="Cejkova D."/>
            <person name="Polansky O."/>
            <person name="Karasova D."/>
            <person name="Kubasova T."/>
            <person name="Cizek A."/>
            <person name="Rychlik I."/>
        </authorList>
    </citation>
    <scope>NUCLEOTIDE SEQUENCE</scope>
    <source>
        <strain evidence="9">An90</strain>
    </source>
</reference>
<evidence type="ECO:0000313" key="10">
    <source>
        <dbReference type="Proteomes" id="UP000195772"/>
    </source>
</evidence>
<sequence>MQAFKELYWRYSLFVLILGLGVTIFIELTPFLGGVLGAMTIYVLLRRQMHYLTACRKWRRSLAASLLLGEAVLCFLVPISLIVWMVVNQVQDIALAPESVVEPLKHIAALIHDKTGYNLWQEKNITSLVGVIPRLGQWVLGSIMDFGINIIVLLFVLYFMLIGGLRMEGYCREILPFNRDVGSSVMREVHMIVRSNAIGIPLLAVVQGVVAFVGYLVFNAPSPLFWGVLTCFATIIPIFGTALIWLPLAGYMALTGDWGPAIGLLLYGGLVVTHVDNVVRFIMQKKMADTHPLVTIFGVFIGLSLFGFMGVIFGPLMLEMFVFCVNIFKKKYLDGTSYKQLFVPEQDIQA</sequence>
<keyword evidence="3 6" id="KW-0812">Transmembrane</keyword>
<comment type="similarity">
    <text evidence="2">Belongs to the autoinducer-2 exporter (AI-2E) (TC 2.A.86) family.</text>
</comment>
<dbReference type="AlphaFoldDB" id="A0A1Y3QWI9"/>
<evidence type="ECO:0000256" key="4">
    <source>
        <dbReference type="ARBA" id="ARBA00022989"/>
    </source>
</evidence>
<evidence type="ECO:0000313" key="8">
    <source>
        <dbReference type="EMBL" id="MCQ5081724.1"/>
    </source>
</evidence>
<dbReference type="EMBL" id="JANGBQ010000003">
    <property type="protein sequence ID" value="MCQ5081724.1"/>
    <property type="molecule type" value="Genomic_DNA"/>
</dbReference>
<dbReference type="Proteomes" id="UP000322940">
    <property type="component" value="Unassembled WGS sequence"/>
</dbReference>
<reference evidence="8" key="4">
    <citation type="submission" date="2022-06" db="EMBL/GenBank/DDBJ databases">
        <title>Isolation of gut microbiota from human fecal samples.</title>
        <authorList>
            <person name="Pamer E.G."/>
            <person name="Barat B."/>
            <person name="Waligurski E."/>
            <person name="Medina S."/>
            <person name="Paddock L."/>
            <person name="Mostad J."/>
        </authorList>
    </citation>
    <scope>NUCLEOTIDE SEQUENCE</scope>
    <source>
        <strain evidence="8">DFI.6.22</strain>
    </source>
</reference>
<dbReference type="EMBL" id="VVXH01000011">
    <property type="protein sequence ID" value="KAA2377305.1"/>
    <property type="molecule type" value="Genomic_DNA"/>
</dbReference>
<evidence type="ECO:0000256" key="1">
    <source>
        <dbReference type="ARBA" id="ARBA00004141"/>
    </source>
</evidence>
<reference evidence="10" key="1">
    <citation type="submission" date="2017-04" db="EMBL/GenBank/DDBJ databases">
        <title>Function of individual gut microbiota members based on whole genome sequencing of pure cultures obtained from chicken caecum.</title>
        <authorList>
            <person name="Medvecky M."/>
            <person name="Cejkova D."/>
            <person name="Polansky O."/>
            <person name="Karasova D."/>
            <person name="Kubasova T."/>
            <person name="Cizek A."/>
            <person name="Rychlik I."/>
        </authorList>
    </citation>
    <scope>NUCLEOTIDE SEQUENCE [LARGE SCALE GENOMIC DNA]</scope>
    <source>
        <strain evidence="10">An90</strain>
    </source>
</reference>
<evidence type="ECO:0000256" key="3">
    <source>
        <dbReference type="ARBA" id="ARBA00022692"/>
    </source>
</evidence>
<keyword evidence="5 6" id="KW-0472">Membrane</keyword>
<dbReference type="InterPro" id="IPR002549">
    <property type="entry name" value="AI-2E-like"/>
</dbReference>
<feature type="transmembrane region" description="Helical" evidence="6">
    <location>
        <begin position="258"/>
        <end position="275"/>
    </location>
</feature>
<dbReference type="Pfam" id="PF01594">
    <property type="entry name" value="AI-2E_transport"/>
    <property type="match status" value="1"/>
</dbReference>
<evidence type="ECO:0000313" key="11">
    <source>
        <dbReference type="Proteomes" id="UP000322940"/>
    </source>
</evidence>
<dbReference type="OrthoDB" id="9773730at2"/>
<keyword evidence="4 6" id="KW-1133">Transmembrane helix</keyword>
<gene>
    <name evidence="9" type="ORF">B5G41_11375</name>
    <name evidence="7" type="ORF">F2Y10_11640</name>
    <name evidence="8" type="ORF">NE651_02330</name>
</gene>
<dbReference type="PANTHER" id="PTHR21716:SF4">
    <property type="entry name" value="TRANSMEMBRANE PROTEIN 245"/>
    <property type="match status" value="1"/>
</dbReference>
<dbReference type="PANTHER" id="PTHR21716">
    <property type="entry name" value="TRANSMEMBRANE PROTEIN"/>
    <property type="match status" value="1"/>
</dbReference>
<dbReference type="Proteomes" id="UP000195772">
    <property type="component" value="Unassembled WGS sequence"/>
</dbReference>
<feature type="transmembrane region" description="Helical" evidence="6">
    <location>
        <begin position="224"/>
        <end position="246"/>
    </location>
</feature>
<dbReference type="GO" id="GO:0016020">
    <property type="term" value="C:membrane"/>
    <property type="evidence" value="ECO:0007669"/>
    <property type="project" value="UniProtKB-SubCell"/>
</dbReference>
<evidence type="ECO:0000256" key="5">
    <source>
        <dbReference type="ARBA" id="ARBA00023136"/>
    </source>
</evidence>
<dbReference type="RefSeq" id="WP_022331703.1">
    <property type="nucleotide sequence ID" value="NZ_AP025562.1"/>
</dbReference>